<organism evidence="2 3">
    <name type="scientific">Actinomyces ruminicola</name>
    <dbReference type="NCBI Taxonomy" id="332524"/>
    <lineage>
        <taxon>Bacteria</taxon>
        <taxon>Bacillati</taxon>
        <taxon>Actinomycetota</taxon>
        <taxon>Actinomycetes</taxon>
        <taxon>Actinomycetales</taxon>
        <taxon>Actinomycetaceae</taxon>
        <taxon>Actinomyces</taxon>
    </lineage>
</organism>
<keyword evidence="1" id="KW-1133">Transmembrane helix</keyword>
<reference evidence="2 3" key="1">
    <citation type="submission" date="2016-10" db="EMBL/GenBank/DDBJ databases">
        <authorList>
            <person name="de Groot N.N."/>
        </authorList>
    </citation>
    <scope>NUCLEOTIDE SEQUENCE [LARGE SCALE GENOMIC DNA]</scope>
    <source>
        <strain evidence="2 3">KPR-7B</strain>
    </source>
</reference>
<evidence type="ECO:0000313" key="2">
    <source>
        <dbReference type="EMBL" id="SDN10499.1"/>
    </source>
</evidence>
<keyword evidence="1" id="KW-0812">Transmembrane</keyword>
<evidence type="ECO:0000256" key="1">
    <source>
        <dbReference type="SAM" id="Phobius"/>
    </source>
</evidence>
<protein>
    <submittedName>
        <fullName evidence="2">Uncharacterized protein</fullName>
    </submittedName>
</protein>
<dbReference type="Proteomes" id="UP000199671">
    <property type="component" value="Unassembled WGS sequence"/>
</dbReference>
<name>A0A1G9YMQ0_9ACTO</name>
<feature type="transmembrane region" description="Helical" evidence="1">
    <location>
        <begin position="78"/>
        <end position="95"/>
    </location>
</feature>
<dbReference type="RefSeq" id="WP_143008949.1">
    <property type="nucleotide sequence ID" value="NZ_FNHU01000013.1"/>
</dbReference>
<sequence length="146" mass="15864">MTERNGKEKRPTALILLVAWIVGILLWWLLRTGLRVLGGATQGGVLALVLNVSPSVLMPAVVAFVVALTLPRQRVREWGLLAAAVFPVPVFWGIQTRIGLPDYVPTYVPVATFVLTLIGATIGALIGRACWGVGETQRPSWRPSDR</sequence>
<feature type="transmembrane region" description="Helical" evidence="1">
    <location>
        <begin position="45"/>
        <end position="66"/>
    </location>
</feature>
<feature type="transmembrane region" description="Helical" evidence="1">
    <location>
        <begin position="12"/>
        <end position="30"/>
    </location>
</feature>
<dbReference type="AlphaFoldDB" id="A0A1G9YMQ0"/>
<dbReference type="EMBL" id="FNHU01000013">
    <property type="protein sequence ID" value="SDN10499.1"/>
    <property type="molecule type" value="Genomic_DNA"/>
</dbReference>
<proteinExistence type="predicted"/>
<feature type="transmembrane region" description="Helical" evidence="1">
    <location>
        <begin position="107"/>
        <end position="131"/>
    </location>
</feature>
<keyword evidence="1" id="KW-0472">Membrane</keyword>
<accession>A0A1G9YMQ0</accession>
<gene>
    <name evidence="2" type="ORF">SAMN04487766_11373</name>
</gene>
<evidence type="ECO:0000313" key="3">
    <source>
        <dbReference type="Proteomes" id="UP000199671"/>
    </source>
</evidence>